<reference evidence="2 3" key="1">
    <citation type="submission" date="2020-08" db="EMBL/GenBank/DDBJ databases">
        <title>Sequencing the genomes of 1000 actinobacteria strains.</title>
        <authorList>
            <person name="Klenk H.-P."/>
        </authorList>
    </citation>
    <scope>NUCLEOTIDE SEQUENCE [LARGE SCALE GENOMIC DNA]</scope>
    <source>
        <strain evidence="2 3">DSM 17945</strain>
    </source>
</reference>
<dbReference type="Pfam" id="PF02602">
    <property type="entry name" value="HEM4"/>
    <property type="match status" value="1"/>
</dbReference>
<evidence type="ECO:0000313" key="3">
    <source>
        <dbReference type="Proteomes" id="UP000567246"/>
    </source>
</evidence>
<feature type="domain" description="Tetrapyrrole biosynthesis uroporphyrinogen III synthase" evidence="1">
    <location>
        <begin position="72"/>
        <end position="272"/>
    </location>
</feature>
<dbReference type="InterPro" id="IPR036108">
    <property type="entry name" value="4pyrrol_syn_uPrphyn_synt_sf"/>
</dbReference>
<comment type="caution">
    <text evidence="2">The sequence shown here is derived from an EMBL/GenBank/DDBJ whole genome shotgun (WGS) entry which is preliminary data.</text>
</comment>
<name>A0A7W9JH34_9MICC</name>
<dbReference type="Gene3D" id="3.40.50.10090">
    <property type="match status" value="2"/>
</dbReference>
<evidence type="ECO:0000313" key="2">
    <source>
        <dbReference type="EMBL" id="MBB5847795.1"/>
    </source>
</evidence>
<accession>A0A7W9JH34</accession>
<dbReference type="EMBL" id="JACHMW010000001">
    <property type="protein sequence ID" value="MBB5847795.1"/>
    <property type="molecule type" value="Genomic_DNA"/>
</dbReference>
<keyword evidence="3" id="KW-1185">Reference proteome</keyword>
<dbReference type="EC" id="4.2.1.75" evidence="2"/>
<dbReference type="GO" id="GO:0033014">
    <property type="term" value="P:tetrapyrrole biosynthetic process"/>
    <property type="evidence" value="ECO:0007669"/>
    <property type="project" value="InterPro"/>
</dbReference>
<dbReference type="Proteomes" id="UP000567246">
    <property type="component" value="Unassembled WGS sequence"/>
</dbReference>
<organism evidence="2 3">
    <name type="scientific">Micrococcus endophyticus</name>
    <dbReference type="NCBI Taxonomy" id="455343"/>
    <lineage>
        <taxon>Bacteria</taxon>
        <taxon>Bacillati</taxon>
        <taxon>Actinomycetota</taxon>
        <taxon>Actinomycetes</taxon>
        <taxon>Micrococcales</taxon>
        <taxon>Micrococcaceae</taxon>
        <taxon>Micrococcus</taxon>
    </lineage>
</organism>
<dbReference type="GO" id="GO:0004852">
    <property type="term" value="F:uroporphyrinogen-III synthase activity"/>
    <property type="evidence" value="ECO:0007669"/>
    <property type="project" value="UniProtKB-EC"/>
</dbReference>
<protein>
    <submittedName>
        <fullName evidence="2">Uroporphyrinogen-III synthase</fullName>
        <ecNumber evidence="2">4.2.1.75</ecNumber>
    </submittedName>
</protein>
<evidence type="ECO:0000259" key="1">
    <source>
        <dbReference type="Pfam" id="PF02602"/>
    </source>
</evidence>
<dbReference type="AlphaFoldDB" id="A0A7W9JH34"/>
<sequence length="279" mass="28531">MRVLLTRQPAQAGDLEAGLAGAEVAGRRLRVGFLPLTDFALPDDDGPLRALLADWAGVDGDAAGPGRSDGSRWLVLTSPNTVRALRAVGWDGHVPVGARIAVTGPGTARVLTEAGCDAAPWLPPEDRSAEGLIAGLAALHPRGARAWLPQSDRARPRLADGLRAAGWDVRTGLAYRTVPYSAQAGRRLLDAAADEGRGDVVTPARLAAVAAGTAVVLTSSSAAEEFVAAGLTPLVGERVRLVAIGAPTRDTCARRGLPLLGTAPTPDAAGVLAVLRAAA</sequence>
<keyword evidence="2" id="KW-0456">Lyase</keyword>
<dbReference type="SUPFAM" id="SSF69618">
    <property type="entry name" value="HemD-like"/>
    <property type="match status" value="1"/>
</dbReference>
<dbReference type="RefSeq" id="WP_184170301.1">
    <property type="nucleotide sequence ID" value="NZ_BAABAG010000010.1"/>
</dbReference>
<gene>
    <name evidence="2" type="ORF">HDA33_000359</name>
</gene>
<dbReference type="InterPro" id="IPR003754">
    <property type="entry name" value="4pyrrol_synth_uPrphyn_synth"/>
</dbReference>
<dbReference type="CDD" id="cd06578">
    <property type="entry name" value="HemD"/>
    <property type="match status" value="1"/>
</dbReference>
<proteinExistence type="predicted"/>